<dbReference type="PANTHER" id="PTHR43877:SF1">
    <property type="entry name" value="ACETYLTRANSFERASE"/>
    <property type="match status" value="1"/>
</dbReference>
<dbReference type="EMBL" id="QJTE01000004">
    <property type="protein sequence ID" value="PYE82260.1"/>
    <property type="molecule type" value="Genomic_DNA"/>
</dbReference>
<keyword evidence="4" id="KW-0689">Ribosomal protein</keyword>
<evidence type="ECO:0000313" key="5">
    <source>
        <dbReference type="Proteomes" id="UP000248311"/>
    </source>
</evidence>
<comment type="caution">
    <text evidence="4">The sequence shown here is derived from an EMBL/GenBank/DDBJ whole genome shotgun (WGS) entry which is preliminary data.</text>
</comment>
<dbReference type="PANTHER" id="PTHR43877">
    <property type="entry name" value="AMINOALKYLPHOSPHONATE N-ACETYLTRANSFERASE-RELATED-RELATED"/>
    <property type="match status" value="1"/>
</dbReference>
<dbReference type="Gene3D" id="3.40.630.30">
    <property type="match status" value="1"/>
</dbReference>
<accession>A0A318STS4</accession>
<dbReference type="GO" id="GO:0005840">
    <property type="term" value="C:ribosome"/>
    <property type="evidence" value="ECO:0007669"/>
    <property type="project" value="UniProtKB-KW"/>
</dbReference>
<dbReference type="Proteomes" id="UP000248311">
    <property type="component" value="Unassembled WGS sequence"/>
</dbReference>
<evidence type="ECO:0000313" key="4">
    <source>
        <dbReference type="EMBL" id="PYE82260.1"/>
    </source>
</evidence>
<name>A0A318STS4_9RHOB</name>
<evidence type="ECO:0000256" key="2">
    <source>
        <dbReference type="ARBA" id="ARBA00023315"/>
    </source>
</evidence>
<dbReference type="InterPro" id="IPR016181">
    <property type="entry name" value="Acyl_CoA_acyltransferase"/>
</dbReference>
<dbReference type="GO" id="GO:0016747">
    <property type="term" value="F:acyltransferase activity, transferring groups other than amino-acyl groups"/>
    <property type="evidence" value="ECO:0007669"/>
    <property type="project" value="InterPro"/>
</dbReference>
<gene>
    <name evidence="4" type="ORF">DFP88_10412</name>
</gene>
<protein>
    <submittedName>
        <fullName evidence="4">Ribosomal protein S18 acetylase RimI-like enzyme</fullName>
    </submittedName>
</protein>
<feature type="domain" description="N-acetyltransferase" evidence="3">
    <location>
        <begin position="1"/>
        <end position="153"/>
    </location>
</feature>
<dbReference type="OrthoDB" id="5997585at2"/>
<dbReference type="PROSITE" id="PS51186">
    <property type="entry name" value="GNAT"/>
    <property type="match status" value="1"/>
</dbReference>
<sequence>MEIRKAVPADAQAISRMLGTLVSAGKRTSRADEDFVLATYIENPEGILCVLALDEGGGLLGFQSVVRTSAGNRYGTPEGWGFIGTHVAPEAGRRGVGSRLFEATRAAAEAARLPAIEAFIGATNVEGQAYYEKMGFRTYRIADGAICKCYRLA</sequence>
<keyword evidence="4" id="KW-0687">Ribonucleoprotein</keyword>
<dbReference type="InterPro" id="IPR000182">
    <property type="entry name" value="GNAT_dom"/>
</dbReference>
<keyword evidence="5" id="KW-1185">Reference proteome</keyword>
<organism evidence="4 5">
    <name type="scientific">Pseudoroseicyclus aestuarii</name>
    <dbReference type="NCBI Taxonomy" id="1795041"/>
    <lineage>
        <taxon>Bacteria</taxon>
        <taxon>Pseudomonadati</taxon>
        <taxon>Pseudomonadota</taxon>
        <taxon>Alphaproteobacteria</taxon>
        <taxon>Rhodobacterales</taxon>
        <taxon>Paracoccaceae</taxon>
        <taxon>Pseudoroseicyclus</taxon>
    </lineage>
</organism>
<evidence type="ECO:0000256" key="1">
    <source>
        <dbReference type="ARBA" id="ARBA00022679"/>
    </source>
</evidence>
<evidence type="ECO:0000259" key="3">
    <source>
        <dbReference type="PROSITE" id="PS51186"/>
    </source>
</evidence>
<dbReference type="SUPFAM" id="SSF55729">
    <property type="entry name" value="Acyl-CoA N-acyltransferases (Nat)"/>
    <property type="match status" value="1"/>
</dbReference>
<dbReference type="AlphaFoldDB" id="A0A318STS4"/>
<keyword evidence="1" id="KW-0808">Transferase</keyword>
<proteinExistence type="predicted"/>
<dbReference type="Pfam" id="PF00583">
    <property type="entry name" value="Acetyltransf_1"/>
    <property type="match status" value="1"/>
</dbReference>
<keyword evidence="2" id="KW-0012">Acyltransferase</keyword>
<reference evidence="4 5" key="1">
    <citation type="submission" date="2018-06" db="EMBL/GenBank/DDBJ databases">
        <title>Genomic Encyclopedia of Type Strains, Phase III (KMG-III): the genomes of soil and plant-associated and newly described type strains.</title>
        <authorList>
            <person name="Whitman W."/>
        </authorList>
    </citation>
    <scope>NUCLEOTIDE SEQUENCE [LARGE SCALE GENOMIC DNA]</scope>
    <source>
        <strain evidence="4 5">CECT 9025</strain>
    </source>
</reference>
<dbReference type="InterPro" id="IPR050832">
    <property type="entry name" value="Bact_Acetyltransf"/>
</dbReference>